<proteinExistence type="predicted"/>
<organism evidence="1">
    <name type="scientific">gut metagenome</name>
    <dbReference type="NCBI Taxonomy" id="749906"/>
    <lineage>
        <taxon>unclassified sequences</taxon>
        <taxon>metagenomes</taxon>
        <taxon>organismal metagenomes</taxon>
    </lineage>
</organism>
<reference evidence="1" key="1">
    <citation type="journal article" date="2012" name="PLoS ONE">
        <title>Gene sets for utilization of primary and secondary nutrition supplies in the distal gut of endangered iberian lynx.</title>
        <authorList>
            <person name="Alcaide M."/>
            <person name="Messina E."/>
            <person name="Richter M."/>
            <person name="Bargiela R."/>
            <person name="Peplies J."/>
            <person name="Huws S.A."/>
            <person name="Newbold C.J."/>
            <person name="Golyshin P.N."/>
            <person name="Simon M.A."/>
            <person name="Lopez G."/>
            <person name="Yakimov M.M."/>
            <person name="Ferrer M."/>
        </authorList>
    </citation>
    <scope>NUCLEOTIDE SEQUENCE</scope>
</reference>
<protein>
    <submittedName>
        <fullName evidence="1">Uncharacterized protein</fullName>
    </submittedName>
</protein>
<gene>
    <name evidence="1" type="ORF">EVA_15767</name>
</gene>
<dbReference type="AlphaFoldDB" id="J9FNU4"/>
<sequence length="43" mass="4768">MPFSMIFCFVNGPPDIVGKSCFYDPKSRLNLRNNTICGVKSLG</sequence>
<evidence type="ECO:0000313" key="1">
    <source>
        <dbReference type="EMBL" id="EJW96128.1"/>
    </source>
</evidence>
<name>J9FNU4_9ZZZZ</name>
<dbReference type="EMBL" id="AMCI01005443">
    <property type="protein sequence ID" value="EJW96128.1"/>
    <property type="molecule type" value="Genomic_DNA"/>
</dbReference>
<accession>J9FNU4</accession>
<comment type="caution">
    <text evidence="1">The sequence shown here is derived from an EMBL/GenBank/DDBJ whole genome shotgun (WGS) entry which is preliminary data.</text>
</comment>